<protein>
    <recommendedName>
        <fullName evidence="4">Outer membrane protein beta-barrel domain-containing protein</fullName>
    </recommendedName>
</protein>
<evidence type="ECO:0000313" key="2">
    <source>
        <dbReference type="EMBL" id="TXN36857.1"/>
    </source>
</evidence>
<comment type="caution">
    <text evidence="2">The sequence shown here is derived from an EMBL/GenBank/DDBJ whole genome shotgun (WGS) entry which is preliminary data.</text>
</comment>
<dbReference type="AlphaFoldDB" id="A0A5C8V566"/>
<keyword evidence="3" id="KW-1185">Reference proteome</keyword>
<accession>A0A5C8V566</accession>
<keyword evidence="1" id="KW-0732">Signal</keyword>
<evidence type="ECO:0000313" key="3">
    <source>
        <dbReference type="Proteomes" id="UP000321456"/>
    </source>
</evidence>
<sequence length="192" mass="20872">MKAKLYVLGLFFCLANLSAQGQDTNTNGVRTDLGVSIQVYPAGIIPTINLEHYLNEKSSLLFRLGGNFVDRQDFSDVNITEEGEGFGGSVGFRKHYPSGKGKFIAGFNVDVWSLNIDWTDNIGPIGGQVSGSTYTLVVQPWLEGGYFLPIKNTKSQIGLTAGFGREINAITSGDEVEQGFIASISLQYQFSL</sequence>
<feature type="chain" id="PRO_5022879447" description="Outer membrane protein beta-barrel domain-containing protein" evidence="1">
    <location>
        <begin position="22"/>
        <end position="192"/>
    </location>
</feature>
<evidence type="ECO:0008006" key="4">
    <source>
        <dbReference type="Google" id="ProtNLM"/>
    </source>
</evidence>
<proteinExistence type="predicted"/>
<reference evidence="2 3" key="1">
    <citation type="submission" date="2019-08" db="EMBL/GenBank/DDBJ databases">
        <title>Professor.</title>
        <authorList>
            <person name="Park J.S."/>
        </authorList>
    </citation>
    <scope>NUCLEOTIDE SEQUENCE [LARGE SCALE GENOMIC DNA]</scope>
    <source>
        <strain evidence="2 3">176CP5-101</strain>
    </source>
</reference>
<gene>
    <name evidence="2" type="ORF">FVB32_00805</name>
</gene>
<organism evidence="2 3">
    <name type="scientific">Flagellimonas hymeniacidonis</name>
    <dbReference type="NCBI Taxonomy" id="2603628"/>
    <lineage>
        <taxon>Bacteria</taxon>
        <taxon>Pseudomonadati</taxon>
        <taxon>Bacteroidota</taxon>
        <taxon>Flavobacteriia</taxon>
        <taxon>Flavobacteriales</taxon>
        <taxon>Flavobacteriaceae</taxon>
        <taxon>Flagellimonas</taxon>
    </lineage>
</organism>
<feature type="signal peptide" evidence="1">
    <location>
        <begin position="1"/>
        <end position="21"/>
    </location>
</feature>
<dbReference type="RefSeq" id="WP_147740690.1">
    <property type="nucleotide sequence ID" value="NZ_VRUR01000001.1"/>
</dbReference>
<name>A0A5C8V566_9FLAO</name>
<dbReference type="Proteomes" id="UP000321456">
    <property type="component" value="Unassembled WGS sequence"/>
</dbReference>
<dbReference type="EMBL" id="VRUR01000001">
    <property type="protein sequence ID" value="TXN36857.1"/>
    <property type="molecule type" value="Genomic_DNA"/>
</dbReference>
<evidence type="ECO:0000256" key="1">
    <source>
        <dbReference type="SAM" id="SignalP"/>
    </source>
</evidence>